<proteinExistence type="predicted"/>
<sequence>MAKDDRNVMAESSTCGWPSTTLQSFAFNPFERQGQPMLSKPLYTAMLLLALASASASAQSSNTGLSRAEVQADLLAWQQSGLAALYRQESGPDMASPEYQQAFERYLQLRPGASYRAQAQAQPKAQAPLTRAQVQADLDNWRKAGMDEFSRSNSTPSFESAEYRQAYEKYLRLTEAQAE</sequence>
<reference evidence="1 2" key="1">
    <citation type="submission" date="2019-04" db="EMBL/GenBank/DDBJ databases">
        <title>Lampropedia sp YIM MLB12 draf genome.</title>
        <authorList>
            <person name="Wang Y.-X."/>
        </authorList>
    </citation>
    <scope>NUCLEOTIDE SEQUENCE [LARGE SCALE GENOMIC DNA]</scope>
    <source>
        <strain evidence="1 2">YIM MLB12</strain>
    </source>
</reference>
<name>A0A4S5BVK4_9BURK</name>
<dbReference type="Pfam" id="PF13663">
    <property type="entry name" value="DUF4148"/>
    <property type="match status" value="2"/>
</dbReference>
<protein>
    <submittedName>
        <fullName evidence="1">DUF4148 domain-containing protein</fullName>
    </submittedName>
</protein>
<keyword evidence="2" id="KW-1185">Reference proteome</keyword>
<gene>
    <name evidence="1" type="ORF">E8K88_04225</name>
</gene>
<dbReference type="AlphaFoldDB" id="A0A4S5BVK4"/>
<accession>A0A4S5BVK4</accession>
<dbReference type="OrthoDB" id="7062301at2"/>
<evidence type="ECO:0000313" key="2">
    <source>
        <dbReference type="Proteomes" id="UP000306236"/>
    </source>
</evidence>
<evidence type="ECO:0000313" key="1">
    <source>
        <dbReference type="EMBL" id="THJ35211.1"/>
    </source>
</evidence>
<dbReference type="Proteomes" id="UP000306236">
    <property type="component" value="Unassembled WGS sequence"/>
</dbReference>
<comment type="caution">
    <text evidence="1">The sequence shown here is derived from an EMBL/GenBank/DDBJ whole genome shotgun (WGS) entry which is preliminary data.</text>
</comment>
<dbReference type="InterPro" id="IPR025421">
    <property type="entry name" value="DUF4148"/>
</dbReference>
<dbReference type="EMBL" id="SSWX01000004">
    <property type="protein sequence ID" value="THJ35211.1"/>
    <property type="molecule type" value="Genomic_DNA"/>
</dbReference>
<organism evidence="1 2">
    <name type="scientific">Lampropedia aestuarii</name>
    <dbReference type="NCBI Taxonomy" id="2562762"/>
    <lineage>
        <taxon>Bacteria</taxon>
        <taxon>Pseudomonadati</taxon>
        <taxon>Pseudomonadota</taxon>
        <taxon>Betaproteobacteria</taxon>
        <taxon>Burkholderiales</taxon>
        <taxon>Comamonadaceae</taxon>
        <taxon>Lampropedia</taxon>
    </lineage>
</organism>